<proteinExistence type="inferred from homology"/>
<dbReference type="InterPro" id="IPR050950">
    <property type="entry name" value="HTH-type_LysR_regulators"/>
</dbReference>
<evidence type="ECO:0000256" key="1">
    <source>
        <dbReference type="ARBA" id="ARBA00009437"/>
    </source>
</evidence>
<dbReference type="PROSITE" id="PS50931">
    <property type="entry name" value="HTH_LYSR"/>
    <property type="match status" value="1"/>
</dbReference>
<dbReference type="PANTHER" id="PTHR30419:SF8">
    <property type="entry name" value="NITROGEN ASSIMILATION TRANSCRIPTIONAL ACTIVATOR-RELATED"/>
    <property type="match status" value="1"/>
</dbReference>
<dbReference type="GO" id="GO:0003677">
    <property type="term" value="F:DNA binding"/>
    <property type="evidence" value="ECO:0007669"/>
    <property type="project" value="UniProtKB-KW"/>
</dbReference>
<keyword evidence="7" id="KW-1185">Reference proteome</keyword>
<dbReference type="SUPFAM" id="SSF46785">
    <property type="entry name" value="Winged helix' DNA-binding domain"/>
    <property type="match status" value="1"/>
</dbReference>
<dbReference type="FunFam" id="1.10.10.10:FF:000001">
    <property type="entry name" value="LysR family transcriptional regulator"/>
    <property type="match status" value="1"/>
</dbReference>
<gene>
    <name evidence="6" type="ORF">D7Z54_01220</name>
</gene>
<dbReference type="GO" id="GO:0003700">
    <property type="term" value="F:DNA-binding transcription factor activity"/>
    <property type="evidence" value="ECO:0007669"/>
    <property type="project" value="InterPro"/>
</dbReference>
<dbReference type="InterPro" id="IPR036388">
    <property type="entry name" value="WH-like_DNA-bd_sf"/>
</dbReference>
<dbReference type="OrthoDB" id="9803735at2"/>
<evidence type="ECO:0000256" key="3">
    <source>
        <dbReference type="ARBA" id="ARBA00023125"/>
    </source>
</evidence>
<evidence type="ECO:0000256" key="4">
    <source>
        <dbReference type="ARBA" id="ARBA00023163"/>
    </source>
</evidence>
<reference evidence="6 7" key="1">
    <citation type="submission" date="2018-10" db="EMBL/GenBank/DDBJ databases">
        <title>Draft genome sequence of Bacillus salarius IM0101, isolated from a hypersaline soil in Inner Mongolia, China.</title>
        <authorList>
            <person name="Yamprayoonswat W."/>
            <person name="Boonvisut S."/>
            <person name="Jumpathong W."/>
            <person name="Sittihan S."/>
            <person name="Ruangsuj P."/>
            <person name="Wanthongcharoen S."/>
            <person name="Thongpramul N."/>
            <person name="Pimmason S."/>
            <person name="Yu B."/>
            <person name="Yasawong M."/>
        </authorList>
    </citation>
    <scope>NUCLEOTIDE SEQUENCE [LARGE SCALE GENOMIC DNA]</scope>
    <source>
        <strain evidence="6 7">IM0101</strain>
    </source>
</reference>
<dbReference type="SUPFAM" id="SSF53850">
    <property type="entry name" value="Periplasmic binding protein-like II"/>
    <property type="match status" value="1"/>
</dbReference>
<keyword evidence="2" id="KW-0805">Transcription regulation</keyword>
<comment type="caution">
    <text evidence="6">The sequence shown here is derived from an EMBL/GenBank/DDBJ whole genome shotgun (WGS) entry which is preliminary data.</text>
</comment>
<dbReference type="PRINTS" id="PR00039">
    <property type="entry name" value="HTHLYSR"/>
</dbReference>
<keyword evidence="4" id="KW-0804">Transcription</keyword>
<feature type="domain" description="HTH lysR-type" evidence="5">
    <location>
        <begin position="1"/>
        <end position="58"/>
    </location>
</feature>
<dbReference type="Pfam" id="PF00126">
    <property type="entry name" value="HTH_1"/>
    <property type="match status" value="1"/>
</dbReference>
<dbReference type="InterPro" id="IPR005119">
    <property type="entry name" value="LysR_subst-bd"/>
</dbReference>
<sequence length="295" mass="34038">MDIKQLQYFIEINRLKSFSRAAEHLFVTQPTISKMIKNMEKEFNVSLFDRSKKQVVLTDAGKIILEQAQIIHKAFKDLELQLEDLSELNQGHIRIGLPPMVGSSFFPIIIGHFREQYPAITIELMENGSNKIAEDVEDGTLDIGVVVLPTNEEIFDYFSFVTEDIKLVVHADHSLLEKKRITLEDLKEEHFMVLNSDFALRNRIMSACNHEGFEPFIVFESSQWDLLGKMAASKLGVTLLPESICKELKGDLKILSIDHSEMYWKLAIIWRKDSYLSHAANEWLRFAKEKLNTSY</sequence>
<dbReference type="CDD" id="cd08438">
    <property type="entry name" value="PBP2_CidR"/>
    <property type="match status" value="1"/>
</dbReference>
<name>A0A3R9RGW8_9BACI</name>
<dbReference type="InterPro" id="IPR000847">
    <property type="entry name" value="LysR_HTH_N"/>
</dbReference>
<protein>
    <submittedName>
        <fullName evidence="6">LysR family transcriptional regulator</fullName>
    </submittedName>
</protein>
<dbReference type="PANTHER" id="PTHR30419">
    <property type="entry name" value="HTH-TYPE TRANSCRIPTIONAL REGULATOR YBHD"/>
    <property type="match status" value="1"/>
</dbReference>
<evidence type="ECO:0000313" key="7">
    <source>
        <dbReference type="Proteomes" id="UP000275076"/>
    </source>
</evidence>
<dbReference type="GO" id="GO:0005829">
    <property type="term" value="C:cytosol"/>
    <property type="evidence" value="ECO:0007669"/>
    <property type="project" value="TreeGrafter"/>
</dbReference>
<dbReference type="RefSeq" id="WP_125553642.1">
    <property type="nucleotide sequence ID" value="NZ_RBVX01000001.1"/>
</dbReference>
<comment type="similarity">
    <text evidence="1">Belongs to the LysR transcriptional regulatory family.</text>
</comment>
<dbReference type="EMBL" id="RBVX01000001">
    <property type="protein sequence ID" value="RSL35223.1"/>
    <property type="molecule type" value="Genomic_DNA"/>
</dbReference>
<evidence type="ECO:0000259" key="5">
    <source>
        <dbReference type="PROSITE" id="PS50931"/>
    </source>
</evidence>
<dbReference type="Gene3D" id="3.40.190.290">
    <property type="match status" value="1"/>
</dbReference>
<keyword evidence="3" id="KW-0238">DNA-binding</keyword>
<accession>A0A3R9RGW8</accession>
<dbReference type="Pfam" id="PF03466">
    <property type="entry name" value="LysR_substrate"/>
    <property type="match status" value="1"/>
</dbReference>
<dbReference type="Gene3D" id="1.10.10.10">
    <property type="entry name" value="Winged helix-like DNA-binding domain superfamily/Winged helix DNA-binding domain"/>
    <property type="match status" value="1"/>
</dbReference>
<dbReference type="AlphaFoldDB" id="A0A3R9RGW8"/>
<evidence type="ECO:0000256" key="2">
    <source>
        <dbReference type="ARBA" id="ARBA00023015"/>
    </source>
</evidence>
<dbReference type="InterPro" id="IPR036390">
    <property type="entry name" value="WH_DNA-bd_sf"/>
</dbReference>
<organism evidence="6 7">
    <name type="scientific">Salibacterium salarium</name>
    <dbReference type="NCBI Taxonomy" id="284579"/>
    <lineage>
        <taxon>Bacteria</taxon>
        <taxon>Bacillati</taxon>
        <taxon>Bacillota</taxon>
        <taxon>Bacilli</taxon>
        <taxon>Bacillales</taxon>
        <taxon>Bacillaceae</taxon>
    </lineage>
</organism>
<dbReference type="Proteomes" id="UP000275076">
    <property type="component" value="Unassembled WGS sequence"/>
</dbReference>
<evidence type="ECO:0000313" key="6">
    <source>
        <dbReference type="EMBL" id="RSL35223.1"/>
    </source>
</evidence>